<evidence type="ECO:0000313" key="2">
    <source>
        <dbReference type="EMBL" id="MFD1863659.1"/>
    </source>
</evidence>
<dbReference type="RefSeq" id="WP_204893486.1">
    <property type="nucleotide sequence ID" value="NZ_JBHUFW010000009.1"/>
</dbReference>
<reference evidence="3" key="1">
    <citation type="journal article" date="2019" name="Int. J. Syst. Evol. Microbiol.">
        <title>The Global Catalogue of Microorganisms (GCM) 10K type strain sequencing project: providing services to taxonomists for standard genome sequencing and annotation.</title>
        <authorList>
            <consortium name="The Broad Institute Genomics Platform"/>
            <consortium name="The Broad Institute Genome Sequencing Center for Infectious Disease"/>
            <person name="Wu L."/>
            <person name="Ma J."/>
        </authorList>
    </citation>
    <scope>NUCLEOTIDE SEQUENCE [LARGE SCALE GENOMIC DNA]</scope>
    <source>
        <strain evidence="3">CGMCC 1.15475</strain>
    </source>
</reference>
<dbReference type="EC" id="2.3.1.-" evidence="2"/>
<dbReference type="CDD" id="cd04301">
    <property type="entry name" value="NAT_SF"/>
    <property type="match status" value="1"/>
</dbReference>
<evidence type="ECO:0000313" key="3">
    <source>
        <dbReference type="Proteomes" id="UP001597273"/>
    </source>
</evidence>
<keyword evidence="2" id="KW-0808">Transferase</keyword>
<dbReference type="InterPro" id="IPR016181">
    <property type="entry name" value="Acyl_CoA_acyltransferase"/>
</dbReference>
<dbReference type="Gene3D" id="3.40.630.30">
    <property type="match status" value="1"/>
</dbReference>
<dbReference type="GO" id="GO:0016746">
    <property type="term" value="F:acyltransferase activity"/>
    <property type="evidence" value="ECO:0007669"/>
    <property type="project" value="UniProtKB-KW"/>
</dbReference>
<dbReference type="InterPro" id="IPR000182">
    <property type="entry name" value="GNAT_dom"/>
</dbReference>
<feature type="domain" description="N-acetyltransferase" evidence="1">
    <location>
        <begin position="151"/>
        <end position="285"/>
    </location>
</feature>
<dbReference type="Proteomes" id="UP001597273">
    <property type="component" value="Unassembled WGS sequence"/>
</dbReference>
<organism evidence="2 3">
    <name type="scientific">Planococcus chinensis</name>
    <dbReference type="NCBI Taxonomy" id="272917"/>
    <lineage>
        <taxon>Bacteria</taxon>
        <taxon>Bacillati</taxon>
        <taxon>Bacillota</taxon>
        <taxon>Bacilli</taxon>
        <taxon>Bacillales</taxon>
        <taxon>Caryophanaceae</taxon>
        <taxon>Planococcus</taxon>
    </lineage>
</organism>
<dbReference type="Pfam" id="PF00583">
    <property type="entry name" value="Acetyltransf_1"/>
    <property type="match status" value="2"/>
</dbReference>
<evidence type="ECO:0000259" key="1">
    <source>
        <dbReference type="PROSITE" id="PS51186"/>
    </source>
</evidence>
<sequence>MDISLSIESFPLAASTVTDMKALLGLFQTDYSSVLHEPLWDRPDSRGFAVMAYTAEDRLIGFAVSADMVGLHQYEWSVLVHPDFRRLSIGSALADGIRHGHSQRQAEGDLAAFIENPEAEAFLENLGYESAFSEILLGVEPLEHFELPNGVEIAPYSGEREALEKLLVSAFDEEVLPVLSYNLEAAGRDVWVMKTNGALAATATLLEEGNDLWITAFAVSPHLQGQGYGQAFLRWSRHQALLRNKKQVLLDVETDNGALRVYEKAGFEPVSKVDYWKHISNDEEE</sequence>
<dbReference type="SUPFAM" id="SSF55729">
    <property type="entry name" value="Acyl-CoA N-acyltransferases (Nat)"/>
    <property type="match status" value="1"/>
</dbReference>
<dbReference type="InterPro" id="IPR050276">
    <property type="entry name" value="MshD_Acetyltransferase"/>
</dbReference>
<keyword evidence="3" id="KW-1185">Reference proteome</keyword>
<accession>A0ABW4QJX6</accession>
<keyword evidence="2" id="KW-0012">Acyltransferase</keyword>
<dbReference type="PANTHER" id="PTHR43617">
    <property type="entry name" value="L-AMINO ACID N-ACETYLTRANSFERASE"/>
    <property type="match status" value="1"/>
</dbReference>
<proteinExistence type="predicted"/>
<feature type="domain" description="N-acetyltransferase" evidence="1">
    <location>
        <begin position="10"/>
        <end position="148"/>
    </location>
</feature>
<comment type="caution">
    <text evidence="2">The sequence shown here is derived from an EMBL/GenBank/DDBJ whole genome shotgun (WGS) entry which is preliminary data.</text>
</comment>
<dbReference type="PANTHER" id="PTHR43617:SF20">
    <property type="entry name" value="N-ALPHA-ACETYLTRANSFERASE RIMI"/>
    <property type="match status" value="1"/>
</dbReference>
<dbReference type="PROSITE" id="PS51186">
    <property type="entry name" value="GNAT"/>
    <property type="match status" value="2"/>
</dbReference>
<name>A0ABW4QJX6_9BACL</name>
<gene>
    <name evidence="2" type="ORF">ACFSDB_12080</name>
</gene>
<protein>
    <submittedName>
        <fullName evidence="2">GNAT family N-acetyltransferase</fullName>
        <ecNumber evidence="2">2.3.1.-</ecNumber>
    </submittedName>
</protein>
<dbReference type="EMBL" id="JBHUFW010000009">
    <property type="protein sequence ID" value="MFD1863659.1"/>
    <property type="molecule type" value="Genomic_DNA"/>
</dbReference>